<accession>A0A699ZKI7</accession>
<comment type="caution">
    <text evidence="1">The sequence shown here is derived from an EMBL/GenBank/DDBJ whole genome shotgun (WGS) entry which is preliminary data.</text>
</comment>
<proteinExistence type="predicted"/>
<dbReference type="EMBL" id="BLLF01002121">
    <property type="protein sequence ID" value="GFH22781.1"/>
    <property type="molecule type" value="Genomic_DNA"/>
</dbReference>
<reference evidence="1 2" key="1">
    <citation type="submission" date="2020-02" db="EMBL/GenBank/DDBJ databases">
        <title>Draft genome sequence of Haematococcus lacustris strain NIES-144.</title>
        <authorList>
            <person name="Morimoto D."/>
            <person name="Nakagawa S."/>
            <person name="Yoshida T."/>
            <person name="Sawayama S."/>
        </authorList>
    </citation>
    <scope>NUCLEOTIDE SEQUENCE [LARGE SCALE GENOMIC DNA]</scope>
    <source>
        <strain evidence="1 2">NIES-144</strain>
    </source>
</reference>
<evidence type="ECO:0000313" key="1">
    <source>
        <dbReference type="EMBL" id="GFH22781.1"/>
    </source>
</evidence>
<sequence>MPSQATDGPSRGSMHRTQLAPRGFNLLEELFHGHPAEKKAMEAATGGGNIFNKTMQIKSPLLQRWLDITSGTPVWHQRPVGSSHAISPSTGWLRLHEYYALAQLRQLLARVIYVMRGAEFSLLATTPMPCHADMLRCVAGPVAPRRPAGHLGRHSSLTFPDASLDTPSLVPSCCQSPHRLDLPKSTMP</sequence>
<evidence type="ECO:0000313" key="2">
    <source>
        <dbReference type="Proteomes" id="UP000485058"/>
    </source>
</evidence>
<organism evidence="1 2">
    <name type="scientific">Haematococcus lacustris</name>
    <name type="common">Green alga</name>
    <name type="synonym">Haematococcus pluvialis</name>
    <dbReference type="NCBI Taxonomy" id="44745"/>
    <lineage>
        <taxon>Eukaryota</taxon>
        <taxon>Viridiplantae</taxon>
        <taxon>Chlorophyta</taxon>
        <taxon>core chlorophytes</taxon>
        <taxon>Chlorophyceae</taxon>
        <taxon>CS clade</taxon>
        <taxon>Chlamydomonadales</taxon>
        <taxon>Haematococcaceae</taxon>
        <taxon>Haematococcus</taxon>
    </lineage>
</organism>
<keyword evidence="2" id="KW-1185">Reference proteome</keyword>
<name>A0A699ZKI7_HAELA</name>
<dbReference type="Proteomes" id="UP000485058">
    <property type="component" value="Unassembled WGS sequence"/>
</dbReference>
<dbReference type="AlphaFoldDB" id="A0A699ZKI7"/>
<protein>
    <submittedName>
        <fullName evidence="1">Uncharacterized protein</fullName>
    </submittedName>
</protein>
<gene>
    <name evidence="1" type="ORF">HaLaN_20294</name>
</gene>